<dbReference type="AlphaFoldDB" id="A0A1F7YPA0"/>
<comment type="caution">
    <text evidence="2">The sequence shown here is derived from an EMBL/GenBank/DDBJ whole genome shotgun (WGS) entry which is preliminary data.</text>
</comment>
<dbReference type="InterPro" id="IPR000905">
    <property type="entry name" value="Gcp-like_dom"/>
</dbReference>
<gene>
    <name evidence="2" type="ORF">A2801_00825</name>
</gene>
<dbReference type="EMBL" id="MGGM01000017">
    <property type="protein sequence ID" value="OGM29171.1"/>
    <property type="molecule type" value="Genomic_DNA"/>
</dbReference>
<dbReference type="SUPFAM" id="SSF53067">
    <property type="entry name" value="Actin-like ATPase domain"/>
    <property type="match status" value="1"/>
</dbReference>
<evidence type="ECO:0000313" key="2">
    <source>
        <dbReference type="EMBL" id="OGM29171.1"/>
    </source>
</evidence>
<organism evidence="2 3">
    <name type="scientific">Candidatus Woesebacteria bacterium RIFCSPHIGHO2_01_FULL_41_10</name>
    <dbReference type="NCBI Taxonomy" id="1802500"/>
    <lineage>
        <taxon>Bacteria</taxon>
        <taxon>Candidatus Woeseibacteriota</taxon>
    </lineage>
</organism>
<dbReference type="GO" id="GO:0002949">
    <property type="term" value="P:tRNA threonylcarbamoyladenosine modification"/>
    <property type="evidence" value="ECO:0007669"/>
    <property type="project" value="InterPro"/>
</dbReference>
<dbReference type="GO" id="GO:0016740">
    <property type="term" value="F:transferase activity"/>
    <property type="evidence" value="ECO:0007669"/>
    <property type="project" value="UniProtKB-KW"/>
</dbReference>
<dbReference type="InterPro" id="IPR043129">
    <property type="entry name" value="ATPase_NBD"/>
</dbReference>
<name>A0A1F7YPA0_9BACT</name>
<dbReference type="Proteomes" id="UP000177263">
    <property type="component" value="Unassembled WGS sequence"/>
</dbReference>
<keyword evidence="2" id="KW-0808">Transferase</keyword>
<proteinExistence type="predicted"/>
<reference evidence="2 3" key="1">
    <citation type="journal article" date="2016" name="Nat. Commun.">
        <title>Thousands of microbial genomes shed light on interconnected biogeochemical processes in an aquifer system.</title>
        <authorList>
            <person name="Anantharaman K."/>
            <person name="Brown C.T."/>
            <person name="Hug L.A."/>
            <person name="Sharon I."/>
            <person name="Castelle C.J."/>
            <person name="Probst A.J."/>
            <person name="Thomas B.C."/>
            <person name="Singh A."/>
            <person name="Wilkins M.J."/>
            <person name="Karaoz U."/>
            <person name="Brodie E.L."/>
            <person name="Williams K.H."/>
            <person name="Hubbard S.S."/>
            <person name="Banfield J.F."/>
        </authorList>
    </citation>
    <scope>NUCLEOTIDE SEQUENCE [LARGE SCALE GENOMIC DNA]</scope>
</reference>
<accession>A0A1F7YPA0</accession>
<sequence length="104" mass="11424">MTLYINTSSNEKVVIGLDSERFERVPEDKHAQVVLPFILETLESQDKTIQDISEIEVATGPGSYTGLRVGVSVAQTLGWALKIPVNGILISQGKFIEIEYEGDS</sequence>
<evidence type="ECO:0000259" key="1">
    <source>
        <dbReference type="Pfam" id="PF00814"/>
    </source>
</evidence>
<protein>
    <submittedName>
        <fullName evidence="2">tRNA (Adenosine(37)-N6)-threonylcarbamoyltransferase complex dimerization subunit type 1 TsaB</fullName>
    </submittedName>
</protein>
<dbReference type="Gene3D" id="3.30.420.40">
    <property type="match status" value="1"/>
</dbReference>
<dbReference type="InterPro" id="IPR022496">
    <property type="entry name" value="T6A_TsaB"/>
</dbReference>
<dbReference type="STRING" id="1802500.A2801_00825"/>
<dbReference type="NCBIfam" id="TIGR03725">
    <property type="entry name" value="T6A_YeaZ"/>
    <property type="match status" value="1"/>
</dbReference>
<feature type="domain" description="Gcp-like" evidence="1">
    <location>
        <begin position="28"/>
        <end position="88"/>
    </location>
</feature>
<evidence type="ECO:0000313" key="3">
    <source>
        <dbReference type="Proteomes" id="UP000177263"/>
    </source>
</evidence>
<dbReference type="Pfam" id="PF00814">
    <property type="entry name" value="TsaD"/>
    <property type="match status" value="1"/>
</dbReference>